<dbReference type="KEGG" id="tna:CTN_0825"/>
<comment type="catalytic activity">
    <reaction evidence="9 10 13">
        <text>Hydrolysis of proteins in presence of ATP.</text>
        <dbReference type="EC" id="3.4.21.53"/>
    </reaction>
</comment>
<dbReference type="Proteomes" id="UP000000445">
    <property type="component" value="Chromosome"/>
</dbReference>
<dbReference type="PANTHER" id="PTHR10046">
    <property type="entry name" value="ATP DEPENDENT LON PROTEASE FAMILY MEMBER"/>
    <property type="match status" value="1"/>
</dbReference>
<dbReference type="SUPFAM" id="SSF54211">
    <property type="entry name" value="Ribosomal protein S5 domain 2-like"/>
    <property type="match status" value="1"/>
</dbReference>
<keyword evidence="4 9" id="KW-0547">Nucleotide-binding</keyword>
<dbReference type="InterPro" id="IPR046336">
    <property type="entry name" value="Lon_prtase_N_sf"/>
</dbReference>
<keyword evidence="3 9" id="KW-0645">Protease</keyword>
<dbReference type="STRING" id="309803.CTN_0825"/>
<dbReference type="InterPro" id="IPR003593">
    <property type="entry name" value="AAA+_ATPase"/>
</dbReference>
<dbReference type="EMBL" id="CP000916">
    <property type="protein sequence ID" value="ACM23001.1"/>
    <property type="molecule type" value="Genomic_DNA"/>
</dbReference>
<evidence type="ECO:0000256" key="8">
    <source>
        <dbReference type="ARBA" id="ARBA00023016"/>
    </source>
</evidence>
<evidence type="ECO:0000256" key="4">
    <source>
        <dbReference type="ARBA" id="ARBA00022741"/>
    </source>
</evidence>
<keyword evidence="19" id="KW-1185">Reference proteome</keyword>
<dbReference type="NCBIfam" id="TIGR00763">
    <property type="entry name" value="lon"/>
    <property type="match status" value="1"/>
</dbReference>
<dbReference type="GO" id="GO:0034605">
    <property type="term" value="P:cellular response to heat"/>
    <property type="evidence" value="ECO:0007669"/>
    <property type="project" value="UniProtKB-UniRule"/>
</dbReference>
<feature type="domain" description="Lon proteolytic" evidence="16">
    <location>
        <begin position="601"/>
        <end position="780"/>
    </location>
</feature>
<evidence type="ECO:0000256" key="3">
    <source>
        <dbReference type="ARBA" id="ARBA00022670"/>
    </source>
</evidence>
<evidence type="ECO:0000256" key="14">
    <source>
        <dbReference type="RuleBase" id="RU000591"/>
    </source>
</evidence>
<accession>B9K7R8</accession>
<dbReference type="FunFam" id="1.20.5.5270:FF:000002">
    <property type="entry name" value="Lon protease homolog"/>
    <property type="match status" value="1"/>
</dbReference>
<feature type="domain" description="Lon N-terminal" evidence="17">
    <location>
        <begin position="25"/>
        <end position="220"/>
    </location>
</feature>
<evidence type="ECO:0000256" key="15">
    <source>
        <dbReference type="SAM" id="Coils"/>
    </source>
</evidence>
<protein>
    <recommendedName>
        <fullName evidence="9 10">Lon protease</fullName>
        <ecNumber evidence="9 10">3.4.21.53</ecNumber>
    </recommendedName>
    <alternativeName>
        <fullName evidence="9">ATP-dependent protease La</fullName>
    </alternativeName>
</protein>
<evidence type="ECO:0000256" key="11">
    <source>
        <dbReference type="PIRSR" id="PIRSR001174-1"/>
    </source>
</evidence>
<dbReference type="GO" id="GO:0005524">
    <property type="term" value="F:ATP binding"/>
    <property type="evidence" value="ECO:0007669"/>
    <property type="project" value="UniProtKB-UniRule"/>
</dbReference>
<dbReference type="Gene3D" id="3.30.230.10">
    <property type="match status" value="1"/>
</dbReference>
<dbReference type="PROSITE" id="PS01046">
    <property type="entry name" value="LON_SER"/>
    <property type="match status" value="1"/>
</dbReference>
<evidence type="ECO:0000256" key="9">
    <source>
        <dbReference type="HAMAP-Rule" id="MF_01973"/>
    </source>
</evidence>
<feature type="coiled-coil region" evidence="15">
    <location>
        <begin position="206"/>
        <end position="243"/>
    </location>
</feature>
<evidence type="ECO:0000259" key="16">
    <source>
        <dbReference type="PROSITE" id="PS51786"/>
    </source>
</evidence>
<dbReference type="GO" id="GO:0004176">
    <property type="term" value="F:ATP-dependent peptidase activity"/>
    <property type="evidence" value="ECO:0007669"/>
    <property type="project" value="UniProtKB-UniRule"/>
</dbReference>
<gene>
    <name evidence="9" type="primary">lon</name>
    <name evidence="18" type="ordered locus">CTN_0825</name>
</gene>
<dbReference type="HAMAP" id="MF_01973">
    <property type="entry name" value="lon_bact"/>
    <property type="match status" value="1"/>
</dbReference>
<dbReference type="GO" id="GO:0004252">
    <property type="term" value="F:serine-type endopeptidase activity"/>
    <property type="evidence" value="ECO:0007669"/>
    <property type="project" value="UniProtKB-UniRule"/>
</dbReference>
<dbReference type="PRINTS" id="PR00830">
    <property type="entry name" value="ENDOLAPTASE"/>
</dbReference>
<dbReference type="HOGENOM" id="CLU_004109_4_3_0"/>
<dbReference type="InterPro" id="IPR020568">
    <property type="entry name" value="Ribosomal_Su5_D2-typ_SF"/>
</dbReference>
<dbReference type="Gene3D" id="1.10.8.60">
    <property type="match status" value="1"/>
</dbReference>
<dbReference type="Pfam" id="PF00004">
    <property type="entry name" value="AAA"/>
    <property type="match status" value="1"/>
</dbReference>
<comment type="induction">
    <text evidence="9">By heat shock.</text>
</comment>
<proteinExistence type="evidence at transcript level"/>
<dbReference type="InterPro" id="IPR027543">
    <property type="entry name" value="Lon_bac"/>
</dbReference>
<feature type="binding site" evidence="9 12">
    <location>
        <begin position="370"/>
        <end position="377"/>
    </location>
    <ligand>
        <name>ATP</name>
        <dbReference type="ChEBI" id="CHEBI:30616"/>
    </ligand>
</feature>
<evidence type="ECO:0000256" key="2">
    <source>
        <dbReference type="ARBA" id="ARBA00022490"/>
    </source>
</evidence>
<dbReference type="SUPFAM" id="SSF52540">
    <property type="entry name" value="P-loop containing nucleoside triphosphate hydrolases"/>
    <property type="match status" value="1"/>
</dbReference>
<dbReference type="InterPro" id="IPR008269">
    <property type="entry name" value="Lon_proteolytic"/>
</dbReference>
<evidence type="ECO:0000313" key="19">
    <source>
        <dbReference type="Proteomes" id="UP000000445"/>
    </source>
</evidence>
<dbReference type="GO" id="GO:0006515">
    <property type="term" value="P:protein quality control for misfolded or incompletely synthesized proteins"/>
    <property type="evidence" value="ECO:0007669"/>
    <property type="project" value="UniProtKB-UniRule"/>
</dbReference>
<evidence type="ECO:0000256" key="10">
    <source>
        <dbReference type="PIRNR" id="PIRNR001174"/>
    </source>
</evidence>
<dbReference type="InterPro" id="IPR004815">
    <property type="entry name" value="Lon_bac/euk-typ"/>
</dbReference>
<keyword evidence="8 9" id="KW-0346">Stress response</keyword>
<dbReference type="PROSITE" id="PS51786">
    <property type="entry name" value="LON_PROTEOLYTIC"/>
    <property type="match status" value="1"/>
</dbReference>
<dbReference type="InterPro" id="IPR027417">
    <property type="entry name" value="P-loop_NTPase"/>
</dbReference>
<feature type="active site" evidence="9 11">
    <location>
        <position position="729"/>
    </location>
</feature>
<dbReference type="InterPro" id="IPR014721">
    <property type="entry name" value="Ribsml_uS5_D2-typ_fold_subgr"/>
</dbReference>
<dbReference type="SMART" id="SM00464">
    <property type="entry name" value="LON"/>
    <property type="match status" value="1"/>
</dbReference>
<comment type="function">
    <text evidence="9">ATP-dependent serine protease that mediates the selective degradation of mutant and abnormal proteins as well as certain short-lived regulatory proteins. Required for cellular homeostasis and for survival from DNA damage and developmental changes induced by stress. Degrades polypeptides processively to yield small peptide fragments that are 5 to 10 amino acids long. Binds to DNA in a double-stranded, site-specific manner.</text>
</comment>
<evidence type="ECO:0000256" key="1">
    <source>
        <dbReference type="ARBA" id="ARBA00004496"/>
    </source>
</evidence>
<dbReference type="Gene3D" id="2.30.130.40">
    <property type="entry name" value="LON domain-like"/>
    <property type="match status" value="1"/>
</dbReference>
<dbReference type="Pfam" id="PF02190">
    <property type="entry name" value="LON_substr_bdg"/>
    <property type="match status" value="1"/>
</dbReference>
<dbReference type="InterPro" id="IPR027065">
    <property type="entry name" value="Lon_Prtase"/>
</dbReference>
<keyword evidence="7 9" id="KW-0067">ATP-binding</keyword>
<dbReference type="InterPro" id="IPR008268">
    <property type="entry name" value="Peptidase_S16_AS"/>
</dbReference>
<dbReference type="Gene3D" id="3.40.50.300">
    <property type="entry name" value="P-loop containing nucleotide triphosphate hydrolases"/>
    <property type="match status" value="1"/>
</dbReference>
<dbReference type="GO" id="GO:0043565">
    <property type="term" value="F:sequence-specific DNA binding"/>
    <property type="evidence" value="ECO:0007669"/>
    <property type="project" value="UniProtKB-UniRule"/>
</dbReference>
<dbReference type="Pfam" id="PF22667">
    <property type="entry name" value="Lon_lid"/>
    <property type="match status" value="1"/>
</dbReference>
<dbReference type="InterPro" id="IPR003111">
    <property type="entry name" value="Lon_prtase_N"/>
</dbReference>
<dbReference type="Gene3D" id="1.20.58.1480">
    <property type="match status" value="1"/>
</dbReference>
<evidence type="ECO:0000256" key="12">
    <source>
        <dbReference type="PIRSR" id="PIRSR001174-2"/>
    </source>
</evidence>
<dbReference type="InterPro" id="IPR003959">
    <property type="entry name" value="ATPase_AAA_core"/>
</dbReference>
<keyword evidence="5 9" id="KW-0378">Hydrolase</keyword>
<keyword evidence="6 9" id="KW-0720">Serine protease</keyword>
<evidence type="ECO:0000256" key="13">
    <source>
        <dbReference type="PROSITE-ProRule" id="PRU01122"/>
    </source>
</evidence>
<dbReference type="Pfam" id="PF05362">
    <property type="entry name" value="Lon_C"/>
    <property type="match status" value="1"/>
</dbReference>
<evidence type="ECO:0000259" key="17">
    <source>
        <dbReference type="PROSITE" id="PS51787"/>
    </source>
</evidence>
<comment type="subunit">
    <text evidence="9 10">Homohexamer. Organized in a ring with a central cavity.</text>
</comment>
<evidence type="ECO:0000256" key="5">
    <source>
        <dbReference type="ARBA" id="ARBA00022801"/>
    </source>
</evidence>
<dbReference type="GO" id="GO:0016887">
    <property type="term" value="F:ATP hydrolysis activity"/>
    <property type="evidence" value="ECO:0007669"/>
    <property type="project" value="UniProtKB-UniRule"/>
</dbReference>
<dbReference type="InterPro" id="IPR015947">
    <property type="entry name" value="PUA-like_sf"/>
</dbReference>
<organism evidence="18 19">
    <name type="scientific">Thermotoga neapolitana (strain ATCC 49049 / DSM 4359 / NBRC 107923 / NS-E)</name>
    <dbReference type="NCBI Taxonomy" id="309803"/>
    <lineage>
        <taxon>Bacteria</taxon>
        <taxon>Thermotogati</taxon>
        <taxon>Thermotogota</taxon>
        <taxon>Thermotogae</taxon>
        <taxon>Thermotogales</taxon>
        <taxon>Thermotogaceae</taxon>
        <taxon>Thermotoga</taxon>
    </lineage>
</organism>
<evidence type="ECO:0000313" key="18">
    <source>
        <dbReference type="EMBL" id="ACM23001.1"/>
    </source>
</evidence>
<dbReference type="Gene3D" id="1.20.5.5270">
    <property type="match status" value="1"/>
</dbReference>
<reference evidence="18 19" key="1">
    <citation type="journal article" date="2009" name="Biosci. Biotechnol. Biochem.">
        <title>WeGAS: a web-based microbial genome annotation system.</title>
        <authorList>
            <person name="Lee D."/>
            <person name="Seo H."/>
            <person name="Park C."/>
            <person name="Park K."/>
        </authorList>
    </citation>
    <scope>NUCLEOTIDE SEQUENCE [LARGE SCALE GENOMIC DNA]</scope>
    <source>
        <strain evidence="19">ATCC 49049 / DSM 4359 / NBRC 107923 / NS-E</strain>
    </source>
</reference>
<evidence type="ECO:0000256" key="7">
    <source>
        <dbReference type="ARBA" id="ARBA00022840"/>
    </source>
</evidence>
<name>B9K7R8_THENN</name>
<comment type="subcellular location">
    <subcellularLocation>
        <location evidence="1 9 10">Cytoplasm</location>
    </subcellularLocation>
</comment>
<feature type="active site" evidence="9 11">
    <location>
        <position position="686"/>
    </location>
</feature>
<evidence type="ECO:0000256" key="6">
    <source>
        <dbReference type="ARBA" id="ARBA00022825"/>
    </source>
</evidence>
<dbReference type="SMART" id="SM00382">
    <property type="entry name" value="AAA"/>
    <property type="match status" value="1"/>
</dbReference>
<dbReference type="EC" id="3.4.21.53" evidence="9 10"/>
<dbReference type="GO" id="GO:0005737">
    <property type="term" value="C:cytoplasm"/>
    <property type="evidence" value="ECO:0007669"/>
    <property type="project" value="UniProtKB-SubCell"/>
</dbReference>
<sequence length="780" mass="88674">MEKSFKVLEKYARQQERDIEIPDSLPCIPLRNGLGVFPNTVVPFYVGREKSLIALEEAMEKYNRLLFVVNQIDPSVENPGPEDLYRVGTIVKVLQIMKLPDDTFKVLVEGLERARVEDFISTEPFFLVRLEVLKVKYRKTKKLEALMRSVKDKAIRYFNLTRKFPQETLVTLKEMQDPDRLADFVASILPVPLETKQELLETVHPLHRLEKVLSILVKEIEILEIEEEIEKKVKDRIEKTQREYVLREKLRAIKEELGAEEEVEIRELYEKVEKGDYPEYVKEKAVKEIQRLEKMSPYSAEATVVRTYLDWLLNLPWNVTTEDRIDVKETRKILDRNHYGLEEVKERILEYLVARKFSKNLKAPILCLVGPPGVGKTSLGRTIAEAMGRRFGRMSLGGLRDEAEIKGHRRTYVGAMPGRIIQIIRRVGTKNPVILLDEVDKMGISFQGDPASALLEVLDPEQNKDFVDHYLEIPFDLSQVLFITTANVLHTIPPALRDRMEIIEIPGYSDPEKYHIAKDYIVPRIANQYGLSRIEFTPGAIKKIIREYTKEAGVRNLERIIEKVVRKSLVKKERKHLKIGTKDVEELLGPAVYRAEDVLEEDTVGAVTGLAWTPAGGSVLIVESLLVPGKGNLILTGYMGDVMKESAKIALSVVRKMCGEECRDVFEKNDIHIHVPEGAVPKDGPSAGITITVALYSAVTGKKVKKDVAMTGEITLRGKILPVGGIREKLLAAKRAGIKKVILPERNRPDVEKIPKEYLNGLEIVFCREITDVLKEAVLG</sequence>
<dbReference type="PIRSF" id="PIRSF001174">
    <property type="entry name" value="Lon_proteas"/>
    <property type="match status" value="1"/>
</dbReference>
<dbReference type="FunFam" id="3.40.50.300:FF:000382">
    <property type="entry name" value="Lon protease homolog 2, peroxisomal"/>
    <property type="match status" value="1"/>
</dbReference>
<dbReference type="AlphaFoldDB" id="B9K7R8"/>
<dbReference type="MEROPS" id="S16.001"/>
<dbReference type="InterPro" id="IPR054594">
    <property type="entry name" value="Lon_lid"/>
</dbReference>
<dbReference type="SUPFAM" id="SSF88697">
    <property type="entry name" value="PUA domain-like"/>
    <property type="match status" value="1"/>
</dbReference>
<keyword evidence="2 9" id="KW-0963">Cytoplasm</keyword>
<dbReference type="eggNOG" id="COG0466">
    <property type="taxonomic scope" value="Bacteria"/>
</dbReference>
<dbReference type="CDD" id="cd19500">
    <property type="entry name" value="RecA-like_Lon"/>
    <property type="match status" value="1"/>
</dbReference>
<comment type="similarity">
    <text evidence="9 10 13 14">Belongs to the peptidase S16 family.</text>
</comment>
<keyword evidence="15" id="KW-0175">Coiled coil</keyword>
<dbReference type="PROSITE" id="PS51787">
    <property type="entry name" value="LON_N"/>
    <property type="match status" value="1"/>
</dbReference>